<dbReference type="AlphaFoldDB" id="A0A2V0RAL9"/>
<accession>A0A2V0RAL9</accession>
<name>A0A2V0RAL9_9ZZZZ</name>
<proteinExistence type="predicted"/>
<dbReference type="EMBL" id="BDQB01000251">
    <property type="protein sequence ID" value="GBH22383.1"/>
    <property type="molecule type" value="Genomic_RNA"/>
</dbReference>
<evidence type="ECO:0000313" key="1">
    <source>
        <dbReference type="EMBL" id="GBH22383.1"/>
    </source>
</evidence>
<reference evidence="1" key="1">
    <citation type="submission" date="2017-04" db="EMBL/GenBank/DDBJ databases">
        <title>Unveiling RNA virosphere associated with marine microorganisms.</title>
        <authorList>
            <person name="Urayama S."/>
            <person name="Takaki Y."/>
            <person name="Nishi S."/>
            <person name="Yoshida Y."/>
            <person name="Deguchi S."/>
            <person name="Takai K."/>
            <person name="Nunoura T."/>
        </authorList>
    </citation>
    <scope>NUCLEOTIDE SEQUENCE</scope>
</reference>
<comment type="caution">
    <text evidence="1">The sequence shown here is derived from an EMBL/GenBank/DDBJ whole genome shotgun (WGS) entry which is preliminary data.</text>
</comment>
<protein>
    <submittedName>
        <fullName evidence="1">Uncharacterized protein</fullName>
    </submittedName>
</protein>
<organism evidence="1">
    <name type="scientific">viral metagenome</name>
    <dbReference type="NCBI Taxonomy" id="1070528"/>
    <lineage>
        <taxon>unclassified sequences</taxon>
        <taxon>metagenomes</taxon>
        <taxon>organismal metagenomes</taxon>
    </lineage>
</organism>
<dbReference type="EMBL" id="BDQC01000158">
    <property type="protein sequence ID" value="GBH22561.1"/>
    <property type="molecule type" value="Genomic_RNA"/>
</dbReference>
<sequence>MSEITTIDEITLAPSLLLPSGGTRAVRVPNRIGDALLRLTILQEDGSYIGVDLLSECLKESDLNNTQRTELHRLVASREMFSHLKDLGNRVATFNVIPRTSTITRRGLASSVRKEVARLKEQWNAMLSDLRESKWLQEQSDMTGKEFTYRTLAGARFPHLKSRADLARLRIDDAVTTVRNGMSVAMQYSLFTSFSTWSGAEKAYLYDDDENGTYSTSAAESQHVYNPLAVRVEMDLKGSMKDGFQLPLPNHARERLAKYGFHDSELTLKTNIEIATLSSGRSVPLPRGEWPSSQKNALSTYRVTFELNDVDILFGSNEVKNNKLVIGCHINTKINDVSHTVKEYIDVLTAREKPLKVFNIFVVTVMMREIPHKHHGVRCTGLPVIPSYVTSVDREGKHVIRGITSQNDTRSRDDLIQELEKNLIDTDQWINIKNSELQRFMGSNPRMATLPRITQCGVEFADVEWIRSNHKAIFDELKHVGINMLLKQMRASLFEQPLTIDDVSSMYEEYYDEFSGPSIVHSEEIRSPEGELVGVKPIDSSLLLVRIVLSTMLNVGVSESVHAHNPTNADTPPLSHHLLNQKRVESLLIPLSVTKDQMLVYSLSGPVGKLLKDVKGDAVKRSRLGDIISLSYDFEEGLPEFQLASAQAVFTVTSPIALVSNHSEKGSLTLLSPSGLEFDVSPIVDEIIYKLNTSLTRIPQSRAVISWHPLFCIIVVVTPAKHKLLSFQAVILPAKRKSSIASSYHNVDDSLSILSGSETRVHYAMMREDKGFASALRTYTSIYGR</sequence>